<reference evidence="1 2" key="1">
    <citation type="submission" date="2020-05" db="EMBL/GenBank/DDBJ databases">
        <authorList>
            <person name="Bohanan V.A."/>
            <person name="Brazelton B.R."/>
            <person name="Coffey L.M."/>
            <person name="Donovan A.R."/>
            <person name="Gales A.C."/>
            <person name="Glasscock A.J."/>
            <person name="Grill M."/>
            <person name="Harper M.C."/>
            <person name="Hollowell C.E."/>
            <person name="Liu T.Y."/>
            <person name="Mansour C."/>
            <person name="McDowell A.D."/>
            <person name="Miller T.E."/>
            <person name="Nash A.G."/>
            <person name="Seo J."/>
            <person name="Sherman Z.A."/>
            <person name="Albert R.M."/>
            <person name="Ayala A."/>
            <person name="Monti D.L."/>
            <person name="Garlena R.A."/>
            <person name="Russell D.A."/>
            <person name="Pope W.H."/>
            <person name="Jacobs-Sera D."/>
            <person name="Hatfull G.F."/>
        </authorList>
    </citation>
    <scope>NUCLEOTIDE SEQUENCE [LARGE SCALE GENOMIC DNA]</scope>
</reference>
<keyword evidence="2" id="KW-1185">Reference proteome</keyword>
<evidence type="ECO:0000313" key="1">
    <source>
        <dbReference type="EMBL" id="QKY79788.1"/>
    </source>
</evidence>
<name>A0A7G3VCG7_9CAUD</name>
<organism evidence="1 2">
    <name type="scientific">Arthrobacter phage Bumble</name>
    <dbReference type="NCBI Taxonomy" id="2743904"/>
    <lineage>
        <taxon>Viruses</taxon>
        <taxon>Duplodnaviria</taxon>
        <taxon>Heunggongvirae</taxon>
        <taxon>Uroviricota</taxon>
        <taxon>Caudoviricetes</taxon>
        <taxon>Berryhillviridae</taxon>
        <taxon>Altadenavirus</taxon>
        <taxon>Altadenavirus bumble</taxon>
    </lineage>
</organism>
<gene>
    <name evidence="1" type="primary">22</name>
    <name evidence="1" type="ORF">SEA_BUMBLE_22</name>
</gene>
<dbReference type="EMBL" id="MT498055">
    <property type="protein sequence ID" value="QKY79788.1"/>
    <property type="molecule type" value="Genomic_DNA"/>
</dbReference>
<dbReference type="Proteomes" id="UP000516407">
    <property type="component" value="Segment"/>
</dbReference>
<protein>
    <submittedName>
        <fullName evidence="1">Minor tail protein</fullName>
    </submittedName>
</protein>
<proteinExistence type="predicted"/>
<dbReference type="CDD" id="cd19958">
    <property type="entry name" value="pyocin_knob"/>
    <property type="match status" value="1"/>
</dbReference>
<accession>A0A7G3VCG7</accession>
<evidence type="ECO:0000313" key="2">
    <source>
        <dbReference type="Proteomes" id="UP000516407"/>
    </source>
</evidence>
<sequence length="594" mass="61782">MIFRGTFLEAAEDGWGWVRIPALTGSSAVGPIQIIPKDLTNGDPVLIAALRGRTEDLLVLSREVEPDTAAPDWNAILNKPSTFAPSTHTHTLDSGTGRLRFDQLPAFPEIGANADLNTYLTDGTFHQSQNAETGAGTANYPTAQAGLLEVKASGSFIYQRYTVYNSGKEYTRSKYLTTWYAWREVPSRAELNAAFAPISHTHLWAHLTDKPSTFAPSAHSHTAAEISDGAATFAALSHTHPAAEIADASTIGRTVLKAADAAAVRAAIGAGTSSLVVGTGATNAMAGNKTFAYTEITGTVPTSALPPLAINEVFSPVASQTAMLALTAQRGDMAIRSDNGKTYVLGSDSPSTLADWKEIMAAGQVQSVSGKTGVVSLVKADVGLGSVDNTADSAKPVSTAQQTALNLKADKSVTDAAASIATASVLVKRDASGRAQFASPSAAADVAIKSYVDAADTALTTYVDAADTLAATEAWQNLTLINGWTAYTGGGYYYGGLMVRRVGQSVQIKGMIKNSGTGTGTNIANLPEEFVPLFSGLHPCVVGNATTARSVGYIVVSRTSANGVTPRTGVVAYDSGLANPTYISIDLLIPVSEV</sequence>